<gene>
    <name evidence="2" type="ORF">PMYSY11_1390</name>
</gene>
<organism evidence="2">
    <name type="scientific">Pseudomonas marincola</name>
    <dbReference type="NCBI Taxonomy" id="437900"/>
    <lineage>
        <taxon>Bacteria</taxon>
        <taxon>Pseudomonadati</taxon>
        <taxon>Pseudomonadota</taxon>
        <taxon>Gammaproteobacteria</taxon>
        <taxon>Pseudomonadales</taxon>
        <taxon>Pseudomonadaceae</taxon>
        <taxon>Pseudomonas</taxon>
    </lineage>
</organism>
<evidence type="ECO:0008006" key="3">
    <source>
        <dbReference type="Google" id="ProtNLM"/>
    </source>
</evidence>
<evidence type="ECO:0000313" key="2">
    <source>
        <dbReference type="EMBL" id="VEV96437.1"/>
    </source>
</evidence>
<dbReference type="RefSeq" id="WP_150547908.1">
    <property type="nucleotide sequence ID" value="NZ_LR215729.2"/>
</dbReference>
<dbReference type="AlphaFoldDB" id="A0A653E1A3"/>
<evidence type="ECO:0000256" key="1">
    <source>
        <dbReference type="SAM" id="SignalP"/>
    </source>
</evidence>
<dbReference type="EMBL" id="LR215729">
    <property type="protein sequence ID" value="VEV96437.1"/>
    <property type="molecule type" value="Genomic_DNA"/>
</dbReference>
<feature type="signal peptide" evidence="1">
    <location>
        <begin position="1"/>
        <end position="18"/>
    </location>
</feature>
<keyword evidence="1" id="KW-0732">Signal</keyword>
<proteinExistence type="predicted"/>
<reference evidence="2" key="1">
    <citation type="submission" date="2019-02" db="EMBL/GenBank/DDBJ databases">
        <authorList>
            <consortium name="Genoscope - CEA"/>
            <person name="William W."/>
        </authorList>
    </citation>
    <scope>NUCLEOTIDE SEQUENCE [LARGE SCALE GENOMIC DNA]</scope>
    <source>
        <strain evidence="2">YSy11</strain>
    </source>
</reference>
<accession>A0A653E1A3</accession>
<feature type="chain" id="PRO_5024873631" description="DUF2059 domain-containing protein" evidence="1">
    <location>
        <begin position="19"/>
        <end position="242"/>
    </location>
</feature>
<protein>
    <recommendedName>
        <fullName evidence="3">DUF2059 domain-containing protein</fullName>
    </recommendedName>
</protein>
<name>A0A653E1A3_9PSED</name>
<sequence>MRLLLALPFLLGVTLVQAEPASPQHYEQVFGLSGISLLCEQAAPLIQRGQPEQPQLDQLFAAKPLCAELAEKMSGEFQQAELERIELALQSPLALQFTQAERAVGEGGGEALEAYRQQLKAKPPRGSRVELVHRLDAAARTSDMATLLRYEVAKTQALMALKAQSKNADEAQLAEQTAAQMPVLRESSSSAVESFMLFAYRQQPSDKVAEYAALYEQPELSRLLQRSIELMPQLFAERRAKL</sequence>